<dbReference type="InterPro" id="IPR039261">
    <property type="entry name" value="FNR_nucleotide-bd"/>
</dbReference>
<keyword evidence="1" id="KW-0813">Transport</keyword>
<accession>A0A161HFM1</accession>
<dbReference type="CDD" id="cd06186">
    <property type="entry name" value="NOX_Duox_like_FAD_NADP"/>
    <property type="match status" value="1"/>
</dbReference>
<dbReference type="GO" id="GO:0005886">
    <property type="term" value="C:plasma membrane"/>
    <property type="evidence" value="ECO:0007669"/>
    <property type="project" value="TreeGrafter"/>
</dbReference>
<dbReference type="GO" id="GO:0006826">
    <property type="term" value="P:iron ion transport"/>
    <property type="evidence" value="ECO:0007669"/>
    <property type="project" value="TreeGrafter"/>
</dbReference>
<keyword evidence="7" id="KW-1185">Reference proteome</keyword>
<dbReference type="Proteomes" id="UP000189580">
    <property type="component" value="Chromosome c"/>
</dbReference>
<evidence type="ECO:0000259" key="5">
    <source>
        <dbReference type="Pfam" id="PF08030"/>
    </source>
</evidence>
<evidence type="ECO:0000313" key="6">
    <source>
        <dbReference type="EMBL" id="ANB11361.1"/>
    </source>
</evidence>
<dbReference type="SUPFAM" id="SSF52343">
    <property type="entry name" value="Ferredoxin reductase-like, C-terminal NADP-linked domain"/>
    <property type="match status" value="1"/>
</dbReference>
<dbReference type="InterPro" id="IPR051410">
    <property type="entry name" value="Ferric/Cupric_Reductase"/>
</dbReference>
<sequence>MFPRSKSKWKPKPGGYIFMYVLRYDLFWQSHPFTIADFDDEHLIVYAAVKQGITAVLKNAIEAQSEKECTTPVLLEGQYGSRLRLGSYATVVYIAGGLGITALSQTILSNTEQKQSKLIWVITDKYPLEWFSEQLRKIKDLGTLTQIDIYYTRTHGESVKVPNSSPANSSTKTLYGTCASSQCNKEVSAITALNFHYYKPELRLLVSNEMIKEDAGTIAFVTCGPGSMSDGVRVAVSDQLLNSVARVDYFEENYSW</sequence>
<dbReference type="GO" id="GO:0000293">
    <property type="term" value="F:ferric-chelate reductase activity"/>
    <property type="evidence" value="ECO:0007669"/>
    <property type="project" value="TreeGrafter"/>
</dbReference>
<gene>
    <name evidence="6" type="primary">FRE5</name>
    <name evidence="6" type="ORF">AWJ20_4167</name>
</gene>
<evidence type="ECO:0000256" key="3">
    <source>
        <dbReference type="ARBA" id="ARBA00023002"/>
    </source>
</evidence>
<feature type="domain" description="FAD-binding 8" evidence="4">
    <location>
        <begin position="2"/>
        <end position="81"/>
    </location>
</feature>
<keyword evidence="3" id="KW-0560">Oxidoreductase</keyword>
<dbReference type="Gene3D" id="3.40.50.80">
    <property type="entry name" value="Nucleotide-binding domain of ferredoxin-NADP reductase (FNR) module"/>
    <property type="match status" value="1"/>
</dbReference>
<dbReference type="OrthoDB" id="167398at2759"/>
<dbReference type="EMBL" id="CP014500">
    <property type="protein sequence ID" value="ANB11361.1"/>
    <property type="molecule type" value="Genomic_DNA"/>
</dbReference>
<dbReference type="GeneID" id="30036269"/>
<proteinExistence type="predicted"/>
<evidence type="ECO:0000259" key="4">
    <source>
        <dbReference type="Pfam" id="PF08022"/>
    </source>
</evidence>
<dbReference type="KEGG" id="slb:AWJ20_4167"/>
<dbReference type="AlphaFoldDB" id="A0A161HFM1"/>
<dbReference type="InterPro" id="IPR013121">
    <property type="entry name" value="Fe_red_NAD-bd_6"/>
</dbReference>
<dbReference type="PANTHER" id="PTHR32361:SF25">
    <property type="entry name" value="FERRIC_CUPRIC REDUCTASE TRANSMEMBRANE COMPONENT 1"/>
    <property type="match status" value="1"/>
</dbReference>
<protein>
    <submittedName>
        <fullName evidence="6">Fre5p</fullName>
    </submittedName>
</protein>
<evidence type="ECO:0000256" key="2">
    <source>
        <dbReference type="ARBA" id="ARBA00022982"/>
    </source>
</evidence>
<organism evidence="6 7">
    <name type="scientific">Sugiyamaella lignohabitans</name>
    <dbReference type="NCBI Taxonomy" id="796027"/>
    <lineage>
        <taxon>Eukaryota</taxon>
        <taxon>Fungi</taxon>
        <taxon>Dikarya</taxon>
        <taxon>Ascomycota</taxon>
        <taxon>Saccharomycotina</taxon>
        <taxon>Dipodascomycetes</taxon>
        <taxon>Dipodascales</taxon>
        <taxon>Trichomonascaceae</taxon>
        <taxon>Sugiyamaella</taxon>
    </lineage>
</organism>
<dbReference type="Pfam" id="PF08022">
    <property type="entry name" value="FAD_binding_8"/>
    <property type="match status" value="1"/>
</dbReference>
<dbReference type="GO" id="GO:0015677">
    <property type="term" value="P:copper ion import"/>
    <property type="evidence" value="ECO:0007669"/>
    <property type="project" value="TreeGrafter"/>
</dbReference>
<dbReference type="InterPro" id="IPR013112">
    <property type="entry name" value="FAD-bd_8"/>
</dbReference>
<feature type="domain" description="Ferric reductase NAD binding" evidence="5">
    <location>
        <begin position="88"/>
        <end position="236"/>
    </location>
</feature>
<name>A0A161HFM1_9ASCO</name>
<keyword evidence="2" id="KW-0249">Electron transport</keyword>
<dbReference type="GO" id="GO:0006879">
    <property type="term" value="P:intracellular iron ion homeostasis"/>
    <property type="evidence" value="ECO:0007669"/>
    <property type="project" value="TreeGrafter"/>
</dbReference>
<evidence type="ECO:0000256" key="1">
    <source>
        <dbReference type="ARBA" id="ARBA00022448"/>
    </source>
</evidence>
<dbReference type="PANTHER" id="PTHR32361">
    <property type="entry name" value="FERRIC/CUPRIC REDUCTASE TRANSMEMBRANE COMPONENT"/>
    <property type="match status" value="1"/>
</dbReference>
<evidence type="ECO:0000313" key="7">
    <source>
        <dbReference type="Proteomes" id="UP000189580"/>
    </source>
</evidence>
<dbReference type="Pfam" id="PF08030">
    <property type="entry name" value="NAD_binding_6"/>
    <property type="match status" value="1"/>
</dbReference>
<reference evidence="6 7" key="1">
    <citation type="submission" date="2016-02" db="EMBL/GenBank/DDBJ databases">
        <title>Complete genome sequence and transcriptome regulation of the pentose utilising yeast Sugiyamaella lignohabitans.</title>
        <authorList>
            <person name="Bellasio M."/>
            <person name="Peymann A."/>
            <person name="Valli M."/>
            <person name="Sipitzky M."/>
            <person name="Graf A."/>
            <person name="Sauer M."/>
            <person name="Marx H."/>
            <person name="Mattanovich D."/>
        </authorList>
    </citation>
    <scope>NUCLEOTIDE SEQUENCE [LARGE SCALE GENOMIC DNA]</scope>
    <source>
        <strain evidence="6 7">CBS 10342</strain>
    </source>
</reference>
<dbReference type="RefSeq" id="XP_018733838.1">
    <property type="nucleotide sequence ID" value="XM_018881227.1"/>
</dbReference>